<evidence type="ECO:0000256" key="2">
    <source>
        <dbReference type="SAM" id="Coils"/>
    </source>
</evidence>
<sequence length="257" mass="30577">MPSKDDLFVNKKLKTSLNYPFNEEEGEEEIESLKNKKKNLKQLNNRICKSECSSLYAGSRFYGEQKSGRSSYEVSVDLQYVDLNQSFLCGYLHIKGLTEEFPTLCTFFEAEVIGPKHSFLTRKWDADEKIDRDHWSRFSSFKKFDKIFNQDGFKFDFFNSDFVFMRWKEHFLVPDHNIKTISGASFAGFYYICFQKSTNSITGFYYHENSERFQHLTLKHVPERCFGDARDVHHHQYRYKRSSTCLIRQFLTKERFG</sequence>
<dbReference type="Proteomes" id="UP001211065">
    <property type="component" value="Unassembled WGS sequence"/>
</dbReference>
<dbReference type="AlphaFoldDB" id="A0AAD5TZQ5"/>
<dbReference type="PANTHER" id="PTHR14534">
    <property type="entry name" value="VACUOLAR IMPORT AND DEGRADATION PROTEIN 24"/>
    <property type="match status" value="1"/>
</dbReference>
<proteinExistence type="inferred from homology"/>
<feature type="coiled-coil region" evidence="2">
    <location>
        <begin position="23"/>
        <end position="50"/>
    </location>
</feature>
<comment type="caution">
    <text evidence="3">The sequence shown here is derived from an EMBL/GenBank/DDBJ whole genome shotgun (WGS) entry which is preliminary data.</text>
</comment>
<comment type="similarity">
    <text evidence="1">Belongs to the GID4/VID24 family.</text>
</comment>
<evidence type="ECO:0000256" key="1">
    <source>
        <dbReference type="ARBA" id="ARBA00061469"/>
    </source>
</evidence>
<protein>
    <submittedName>
        <fullName evidence="3">GID complex subunit 4, VID24</fullName>
    </submittedName>
</protein>
<dbReference type="EMBL" id="JADGJW010000477">
    <property type="protein sequence ID" value="KAJ3216452.1"/>
    <property type="molecule type" value="Genomic_DNA"/>
</dbReference>
<name>A0AAD5TZQ5_9FUNG</name>
<evidence type="ECO:0000313" key="4">
    <source>
        <dbReference type="Proteomes" id="UP001211065"/>
    </source>
</evidence>
<keyword evidence="4" id="KW-1185">Reference proteome</keyword>
<dbReference type="GO" id="GO:0045721">
    <property type="term" value="P:negative regulation of gluconeogenesis"/>
    <property type="evidence" value="ECO:0007669"/>
    <property type="project" value="TreeGrafter"/>
</dbReference>
<keyword evidence="2" id="KW-0175">Coiled coil</keyword>
<dbReference type="GO" id="GO:0007039">
    <property type="term" value="P:protein catabolic process in the vacuole"/>
    <property type="evidence" value="ECO:0007669"/>
    <property type="project" value="TreeGrafter"/>
</dbReference>
<organism evidence="3 4">
    <name type="scientific">Clydaea vesicula</name>
    <dbReference type="NCBI Taxonomy" id="447962"/>
    <lineage>
        <taxon>Eukaryota</taxon>
        <taxon>Fungi</taxon>
        <taxon>Fungi incertae sedis</taxon>
        <taxon>Chytridiomycota</taxon>
        <taxon>Chytridiomycota incertae sedis</taxon>
        <taxon>Chytridiomycetes</taxon>
        <taxon>Lobulomycetales</taxon>
        <taxon>Lobulomycetaceae</taxon>
        <taxon>Clydaea</taxon>
    </lineage>
</organism>
<dbReference type="GO" id="GO:0043161">
    <property type="term" value="P:proteasome-mediated ubiquitin-dependent protein catabolic process"/>
    <property type="evidence" value="ECO:0007669"/>
    <property type="project" value="TreeGrafter"/>
</dbReference>
<dbReference type="GO" id="GO:0034657">
    <property type="term" value="C:GID complex"/>
    <property type="evidence" value="ECO:0007669"/>
    <property type="project" value="TreeGrafter"/>
</dbReference>
<dbReference type="Pfam" id="PF09783">
    <property type="entry name" value="Vac_ImportDeg"/>
    <property type="match status" value="1"/>
</dbReference>
<dbReference type="GO" id="GO:0006623">
    <property type="term" value="P:protein targeting to vacuole"/>
    <property type="evidence" value="ECO:0007669"/>
    <property type="project" value="TreeGrafter"/>
</dbReference>
<evidence type="ECO:0000313" key="3">
    <source>
        <dbReference type="EMBL" id="KAJ3216452.1"/>
    </source>
</evidence>
<dbReference type="InterPro" id="IPR018618">
    <property type="entry name" value="GID4/10-like"/>
</dbReference>
<gene>
    <name evidence="3" type="primary">GID4</name>
    <name evidence="3" type="ORF">HK099_005854</name>
</gene>
<dbReference type="GO" id="GO:0005773">
    <property type="term" value="C:vacuole"/>
    <property type="evidence" value="ECO:0007669"/>
    <property type="project" value="GOC"/>
</dbReference>
<accession>A0AAD5TZQ5</accession>
<dbReference type="PANTHER" id="PTHR14534:SF3">
    <property type="entry name" value="GID COMPLEX SUBUNIT 4 HOMOLOG"/>
    <property type="match status" value="1"/>
</dbReference>
<reference evidence="3" key="1">
    <citation type="submission" date="2020-05" db="EMBL/GenBank/DDBJ databases">
        <title>Phylogenomic resolution of chytrid fungi.</title>
        <authorList>
            <person name="Stajich J.E."/>
            <person name="Amses K."/>
            <person name="Simmons R."/>
            <person name="Seto K."/>
            <person name="Myers J."/>
            <person name="Bonds A."/>
            <person name="Quandt C.A."/>
            <person name="Barry K."/>
            <person name="Liu P."/>
            <person name="Grigoriev I."/>
            <person name="Longcore J.E."/>
            <person name="James T.Y."/>
        </authorList>
    </citation>
    <scope>NUCLEOTIDE SEQUENCE</scope>
    <source>
        <strain evidence="3">JEL0476</strain>
    </source>
</reference>